<organism evidence="3 4">
    <name type="scientific">Asticcacaulis aquaticus</name>
    <dbReference type="NCBI Taxonomy" id="2984212"/>
    <lineage>
        <taxon>Bacteria</taxon>
        <taxon>Pseudomonadati</taxon>
        <taxon>Pseudomonadota</taxon>
        <taxon>Alphaproteobacteria</taxon>
        <taxon>Caulobacterales</taxon>
        <taxon>Caulobacteraceae</taxon>
        <taxon>Asticcacaulis</taxon>
    </lineage>
</organism>
<evidence type="ECO:0000313" key="3">
    <source>
        <dbReference type="EMBL" id="MDC7684365.1"/>
    </source>
</evidence>
<dbReference type="PROSITE" id="PS50206">
    <property type="entry name" value="RHODANESE_3"/>
    <property type="match status" value="1"/>
</dbReference>
<dbReference type="Pfam" id="PF00581">
    <property type="entry name" value="Rhodanese"/>
    <property type="match status" value="1"/>
</dbReference>
<dbReference type="PANTHER" id="PTHR43268">
    <property type="entry name" value="THIOSULFATE SULFURTRANSFERASE/RHODANESE-LIKE DOMAIN-CONTAINING PROTEIN 2"/>
    <property type="match status" value="1"/>
</dbReference>
<dbReference type="Pfam" id="PF17773">
    <property type="entry name" value="UPF0176_N"/>
    <property type="match status" value="1"/>
</dbReference>
<name>A0ABT5HWZ2_9CAUL</name>
<dbReference type="InterPro" id="IPR020936">
    <property type="entry name" value="TrhO"/>
</dbReference>
<accession>A0ABT5HWZ2</accession>
<dbReference type="HAMAP" id="MF_00469">
    <property type="entry name" value="TrhO"/>
    <property type="match status" value="1"/>
</dbReference>
<gene>
    <name evidence="1" type="primary">trhO</name>
    <name evidence="3" type="ORF">PQU92_13840</name>
</gene>
<dbReference type="Gene3D" id="3.30.70.100">
    <property type="match status" value="1"/>
</dbReference>
<dbReference type="SMART" id="SM00450">
    <property type="entry name" value="RHOD"/>
    <property type="match status" value="1"/>
</dbReference>
<dbReference type="Proteomes" id="UP001214854">
    <property type="component" value="Unassembled WGS sequence"/>
</dbReference>
<feature type="domain" description="Rhodanese" evidence="2">
    <location>
        <begin position="123"/>
        <end position="217"/>
    </location>
</feature>
<sequence>MSDKPYVIAAFYHFFDFPQFEAMQQPLLDRLKHLGIKGSLLITREGVNSTMAGTREAIDSFLTYLQSDLIGEPIVWKESFADTQPFGKTRVRLKKETISLGEPVSLTRRGEYVEPKDWNALISRDDVVILDTRNDYEVNLGTFRGAIDPQIPTFKFLPQWTRDNAEQLKGKKIATFCTGGIRCEKYTAWMQDNGFDEVYHLKGGILQYFEDVPAEESLWDGECFVFDERIAVDHNLTPSKTALLCLYCDHALTAEDQQSPLYLRGVSCPHCHGDPRYQHDRPSTARPAAGRTKF</sequence>
<protein>
    <recommendedName>
        <fullName evidence="1">tRNA uridine(34) hydroxylase</fullName>
        <ecNumber evidence="1">1.14.-.-</ecNumber>
    </recommendedName>
    <alternativeName>
        <fullName evidence="1">tRNA hydroxylation protein O</fullName>
    </alternativeName>
</protein>
<dbReference type="PANTHER" id="PTHR43268:SF3">
    <property type="entry name" value="RHODANESE-LIKE DOMAIN-CONTAINING PROTEIN 7-RELATED"/>
    <property type="match status" value="1"/>
</dbReference>
<evidence type="ECO:0000313" key="4">
    <source>
        <dbReference type="Proteomes" id="UP001214854"/>
    </source>
</evidence>
<comment type="function">
    <text evidence="1">Catalyzes oxygen-dependent 5-hydroxyuridine (ho5U) modification at position 34 in tRNAs.</text>
</comment>
<evidence type="ECO:0000259" key="2">
    <source>
        <dbReference type="PROSITE" id="PS50206"/>
    </source>
</evidence>
<comment type="similarity">
    <text evidence="1">Belongs to the TrhO family.</text>
</comment>
<dbReference type="CDD" id="cd01518">
    <property type="entry name" value="RHOD_YceA"/>
    <property type="match status" value="1"/>
</dbReference>
<dbReference type="RefSeq" id="WP_272748838.1">
    <property type="nucleotide sequence ID" value="NZ_JAQQKX010000011.1"/>
</dbReference>
<dbReference type="NCBIfam" id="NF001136">
    <property type="entry name" value="PRK00142.1-4"/>
    <property type="match status" value="1"/>
</dbReference>
<dbReference type="EMBL" id="JAQQKX010000011">
    <property type="protein sequence ID" value="MDC7684365.1"/>
    <property type="molecule type" value="Genomic_DNA"/>
</dbReference>
<dbReference type="SUPFAM" id="SSF52821">
    <property type="entry name" value="Rhodanese/Cell cycle control phosphatase"/>
    <property type="match status" value="1"/>
</dbReference>
<dbReference type="InterPro" id="IPR040503">
    <property type="entry name" value="TRHO_N"/>
</dbReference>
<comment type="catalytic activity">
    <reaction evidence="1">
        <text>uridine(34) in tRNA + AH2 + O2 = 5-hydroxyuridine(34) in tRNA + A + H2O</text>
        <dbReference type="Rhea" id="RHEA:64224"/>
        <dbReference type="Rhea" id="RHEA-COMP:11727"/>
        <dbReference type="Rhea" id="RHEA-COMP:13381"/>
        <dbReference type="ChEBI" id="CHEBI:13193"/>
        <dbReference type="ChEBI" id="CHEBI:15377"/>
        <dbReference type="ChEBI" id="CHEBI:15379"/>
        <dbReference type="ChEBI" id="CHEBI:17499"/>
        <dbReference type="ChEBI" id="CHEBI:65315"/>
        <dbReference type="ChEBI" id="CHEBI:136877"/>
    </reaction>
</comment>
<keyword evidence="1" id="KW-0819">tRNA processing</keyword>
<keyword evidence="1" id="KW-0560">Oxidoreductase</keyword>
<dbReference type="EC" id="1.14.-.-" evidence="1"/>
<reference evidence="3 4" key="1">
    <citation type="submission" date="2023-01" db="EMBL/GenBank/DDBJ databases">
        <title>Novel species of the genus Asticcacaulis isolated from rivers.</title>
        <authorList>
            <person name="Lu H."/>
        </authorList>
    </citation>
    <scope>NUCLEOTIDE SEQUENCE [LARGE SCALE GENOMIC DNA]</scope>
    <source>
        <strain evidence="3 4">BYS171W</strain>
    </source>
</reference>
<dbReference type="InterPro" id="IPR001763">
    <property type="entry name" value="Rhodanese-like_dom"/>
</dbReference>
<comment type="caution">
    <text evidence="3">The sequence shown here is derived from an EMBL/GenBank/DDBJ whole genome shotgun (WGS) entry which is preliminary data.</text>
</comment>
<proteinExistence type="inferred from homology"/>
<dbReference type="Gene3D" id="3.40.250.10">
    <property type="entry name" value="Rhodanese-like domain"/>
    <property type="match status" value="1"/>
</dbReference>
<evidence type="ECO:0000256" key="1">
    <source>
        <dbReference type="HAMAP-Rule" id="MF_00469"/>
    </source>
</evidence>
<keyword evidence="4" id="KW-1185">Reference proteome</keyword>
<dbReference type="InterPro" id="IPR036873">
    <property type="entry name" value="Rhodanese-like_dom_sf"/>
</dbReference>